<proteinExistence type="predicted"/>
<dbReference type="Gene3D" id="3.70.10.10">
    <property type="match status" value="1"/>
</dbReference>
<name>A0A0A0KCX9_CUCSA</name>
<dbReference type="AlphaFoldDB" id="A0A0A0KCX9"/>
<dbReference type="InterPro" id="IPR046938">
    <property type="entry name" value="DNA_clamp_sf"/>
</dbReference>
<organism evidence="1 2">
    <name type="scientific">Cucumis sativus</name>
    <name type="common">Cucumber</name>
    <dbReference type="NCBI Taxonomy" id="3659"/>
    <lineage>
        <taxon>Eukaryota</taxon>
        <taxon>Viridiplantae</taxon>
        <taxon>Streptophyta</taxon>
        <taxon>Embryophyta</taxon>
        <taxon>Tracheophyta</taxon>
        <taxon>Spermatophyta</taxon>
        <taxon>Magnoliopsida</taxon>
        <taxon>eudicotyledons</taxon>
        <taxon>Gunneridae</taxon>
        <taxon>Pentapetalae</taxon>
        <taxon>rosids</taxon>
        <taxon>fabids</taxon>
        <taxon>Cucurbitales</taxon>
        <taxon>Cucurbitaceae</taxon>
        <taxon>Benincaseae</taxon>
        <taxon>Cucumis</taxon>
    </lineage>
</organism>
<dbReference type="Gramene" id="KGN45636">
    <property type="protein sequence ID" value="KGN45636"/>
    <property type="gene ID" value="Csa_6G002305"/>
</dbReference>
<reference evidence="1 2" key="2">
    <citation type="journal article" date="2009" name="PLoS ONE">
        <title>An integrated genetic and cytogenetic map of the cucumber genome.</title>
        <authorList>
            <person name="Ren Y."/>
            <person name="Zhang Z."/>
            <person name="Liu J."/>
            <person name="Staub J.E."/>
            <person name="Han Y."/>
            <person name="Cheng Z."/>
            <person name="Li X."/>
            <person name="Lu J."/>
            <person name="Miao H."/>
            <person name="Kang H."/>
            <person name="Xie B."/>
            <person name="Gu X."/>
            <person name="Wang X."/>
            <person name="Du Y."/>
            <person name="Jin W."/>
            <person name="Huang S."/>
        </authorList>
    </citation>
    <scope>NUCLEOTIDE SEQUENCE [LARGE SCALE GENOMIC DNA]</scope>
    <source>
        <strain evidence="2">cv. 9930</strain>
    </source>
</reference>
<reference evidence="1 2" key="3">
    <citation type="journal article" date="2010" name="BMC Genomics">
        <title>Transcriptome sequencing and comparative analysis of cucumber flowers with different sex types.</title>
        <authorList>
            <person name="Guo S."/>
            <person name="Zheng Y."/>
            <person name="Joung J.G."/>
            <person name="Liu S."/>
            <person name="Zhang Z."/>
            <person name="Crasta O.R."/>
            <person name="Sobral B.W."/>
            <person name="Xu Y."/>
            <person name="Huang S."/>
            <person name="Fei Z."/>
        </authorList>
    </citation>
    <scope>NUCLEOTIDE SEQUENCE [LARGE SCALE GENOMIC DNA]</scope>
    <source>
        <strain evidence="2">cv. 9930</strain>
    </source>
</reference>
<keyword evidence="2" id="KW-1185">Reference proteome</keyword>
<dbReference type="SUPFAM" id="SSF55979">
    <property type="entry name" value="DNA clamp"/>
    <property type="match status" value="1"/>
</dbReference>
<protein>
    <submittedName>
        <fullName evidence="1">Uncharacterized protein</fullName>
    </submittedName>
</protein>
<evidence type="ECO:0000313" key="2">
    <source>
        <dbReference type="Proteomes" id="UP000029981"/>
    </source>
</evidence>
<gene>
    <name evidence="1" type="ORF">Csa_6G002305</name>
</gene>
<sequence>MKVDKLTPLVDAMCLLSQVFNEADVIFAPTLISITASNPSFVAFTITLHIKKQWFTEYSIHRHRSWRISLHSLLQAMYAGRNSSRMTIRLPPISSTNSSAMVLKFSSSS</sequence>
<reference evidence="1 2" key="4">
    <citation type="journal article" date="2011" name="BMC Genomics">
        <title>RNA-Seq improves annotation of protein-coding genes in the cucumber genome.</title>
        <authorList>
            <person name="Li Z."/>
            <person name="Zhang Z."/>
            <person name="Yan P."/>
            <person name="Huang S."/>
            <person name="Fei Z."/>
            <person name="Lin K."/>
        </authorList>
    </citation>
    <scope>NUCLEOTIDE SEQUENCE [LARGE SCALE GENOMIC DNA]</scope>
    <source>
        <strain evidence="2">cv. 9930</strain>
    </source>
</reference>
<dbReference type="EMBL" id="CM002927">
    <property type="protein sequence ID" value="KGN45636.1"/>
    <property type="molecule type" value="Genomic_DNA"/>
</dbReference>
<dbReference type="Proteomes" id="UP000029981">
    <property type="component" value="Chromosome 6"/>
</dbReference>
<accession>A0A0A0KCX9</accession>
<evidence type="ECO:0000313" key="1">
    <source>
        <dbReference type="EMBL" id="KGN45636.1"/>
    </source>
</evidence>
<reference evidence="1 2" key="1">
    <citation type="journal article" date="2009" name="Nat. Genet.">
        <title>The genome of the cucumber, Cucumis sativus L.</title>
        <authorList>
            <person name="Huang S."/>
            <person name="Li R."/>
            <person name="Zhang Z."/>
            <person name="Li L."/>
            <person name="Gu X."/>
            <person name="Fan W."/>
            <person name="Lucas W.J."/>
            <person name="Wang X."/>
            <person name="Xie B."/>
            <person name="Ni P."/>
            <person name="Ren Y."/>
            <person name="Zhu H."/>
            <person name="Li J."/>
            <person name="Lin K."/>
            <person name="Jin W."/>
            <person name="Fei Z."/>
            <person name="Li G."/>
            <person name="Staub J."/>
            <person name="Kilian A."/>
            <person name="van der Vossen E.A."/>
            <person name="Wu Y."/>
            <person name="Guo J."/>
            <person name="He J."/>
            <person name="Jia Z."/>
            <person name="Ren Y."/>
            <person name="Tian G."/>
            <person name="Lu Y."/>
            <person name="Ruan J."/>
            <person name="Qian W."/>
            <person name="Wang M."/>
            <person name="Huang Q."/>
            <person name="Li B."/>
            <person name="Xuan Z."/>
            <person name="Cao J."/>
            <person name="Asan"/>
            <person name="Wu Z."/>
            <person name="Zhang J."/>
            <person name="Cai Q."/>
            <person name="Bai Y."/>
            <person name="Zhao B."/>
            <person name="Han Y."/>
            <person name="Li Y."/>
            <person name="Li X."/>
            <person name="Wang S."/>
            <person name="Shi Q."/>
            <person name="Liu S."/>
            <person name="Cho W.K."/>
            <person name="Kim J.Y."/>
            <person name="Xu Y."/>
            <person name="Heller-Uszynska K."/>
            <person name="Miao H."/>
            <person name="Cheng Z."/>
            <person name="Zhang S."/>
            <person name="Wu J."/>
            <person name="Yang Y."/>
            <person name="Kang H."/>
            <person name="Li M."/>
            <person name="Liang H."/>
            <person name="Ren X."/>
            <person name="Shi Z."/>
            <person name="Wen M."/>
            <person name="Jian M."/>
            <person name="Yang H."/>
            <person name="Zhang G."/>
            <person name="Yang Z."/>
            <person name="Chen R."/>
            <person name="Liu S."/>
            <person name="Li J."/>
            <person name="Ma L."/>
            <person name="Liu H."/>
            <person name="Zhou Y."/>
            <person name="Zhao J."/>
            <person name="Fang X."/>
            <person name="Li G."/>
            <person name="Fang L."/>
            <person name="Li Y."/>
            <person name="Liu D."/>
            <person name="Zheng H."/>
            <person name="Zhang Y."/>
            <person name="Qin N."/>
            <person name="Li Z."/>
            <person name="Yang G."/>
            <person name="Yang S."/>
            <person name="Bolund L."/>
            <person name="Kristiansen K."/>
            <person name="Zheng H."/>
            <person name="Li S."/>
            <person name="Zhang X."/>
            <person name="Yang H."/>
            <person name="Wang J."/>
            <person name="Sun R."/>
            <person name="Zhang B."/>
            <person name="Jiang S."/>
            <person name="Wang J."/>
            <person name="Du Y."/>
            <person name="Li S."/>
        </authorList>
    </citation>
    <scope>NUCLEOTIDE SEQUENCE [LARGE SCALE GENOMIC DNA]</scope>
    <source>
        <strain evidence="2">cv. 9930</strain>
    </source>
</reference>